<evidence type="ECO:0000313" key="4">
    <source>
        <dbReference type="Proteomes" id="UP000184383"/>
    </source>
</evidence>
<dbReference type="RefSeq" id="XP_040686971.1">
    <property type="nucleotide sequence ID" value="XM_040838597.1"/>
</dbReference>
<feature type="transmembrane region" description="Helical" evidence="2">
    <location>
        <begin position="34"/>
        <end position="55"/>
    </location>
</feature>
<proteinExistence type="predicted"/>
<feature type="compositionally biased region" description="Polar residues" evidence="1">
    <location>
        <begin position="1"/>
        <end position="18"/>
    </location>
</feature>
<feature type="region of interest" description="Disordered" evidence="1">
    <location>
        <begin position="1"/>
        <end position="22"/>
    </location>
</feature>
<evidence type="ECO:0000313" key="3">
    <source>
        <dbReference type="EMBL" id="OJJ33294.1"/>
    </source>
</evidence>
<dbReference type="VEuPathDB" id="FungiDB:ASPWEDRAFT_618524"/>
<keyword evidence="4" id="KW-1185">Reference proteome</keyword>
<keyword evidence="2" id="KW-0812">Transmembrane</keyword>
<name>A0A1L9REF9_ASPWE</name>
<dbReference type="AlphaFoldDB" id="A0A1L9REF9"/>
<organism evidence="3 4">
    <name type="scientific">Aspergillus wentii DTO 134E9</name>
    <dbReference type="NCBI Taxonomy" id="1073089"/>
    <lineage>
        <taxon>Eukaryota</taxon>
        <taxon>Fungi</taxon>
        <taxon>Dikarya</taxon>
        <taxon>Ascomycota</taxon>
        <taxon>Pezizomycotina</taxon>
        <taxon>Eurotiomycetes</taxon>
        <taxon>Eurotiomycetidae</taxon>
        <taxon>Eurotiales</taxon>
        <taxon>Aspergillaceae</taxon>
        <taxon>Aspergillus</taxon>
        <taxon>Aspergillus subgen. Cremei</taxon>
    </lineage>
</organism>
<reference evidence="4" key="1">
    <citation type="journal article" date="2017" name="Genome Biol.">
        <title>Comparative genomics reveals high biological diversity and specific adaptations in the industrially and medically important fungal genus Aspergillus.</title>
        <authorList>
            <person name="de Vries R.P."/>
            <person name="Riley R."/>
            <person name="Wiebenga A."/>
            <person name="Aguilar-Osorio G."/>
            <person name="Amillis S."/>
            <person name="Uchima C.A."/>
            <person name="Anderluh G."/>
            <person name="Asadollahi M."/>
            <person name="Askin M."/>
            <person name="Barry K."/>
            <person name="Battaglia E."/>
            <person name="Bayram O."/>
            <person name="Benocci T."/>
            <person name="Braus-Stromeyer S.A."/>
            <person name="Caldana C."/>
            <person name="Canovas D."/>
            <person name="Cerqueira G.C."/>
            <person name="Chen F."/>
            <person name="Chen W."/>
            <person name="Choi C."/>
            <person name="Clum A."/>
            <person name="Dos Santos R.A."/>
            <person name="Damasio A.R."/>
            <person name="Diallinas G."/>
            <person name="Emri T."/>
            <person name="Fekete E."/>
            <person name="Flipphi M."/>
            <person name="Freyberg S."/>
            <person name="Gallo A."/>
            <person name="Gournas C."/>
            <person name="Habgood R."/>
            <person name="Hainaut M."/>
            <person name="Harispe M.L."/>
            <person name="Henrissat B."/>
            <person name="Hilden K.S."/>
            <person name="Hope R."/>
            <person name="Hossain A."/>
            <person name="Karabika E."/>
            <person name="Karaffa L."/>
            <person name="Karanyi Z."/>
            <person name="Krasevec N."/>
            <person name="Kuo A."/>
            <person name="Kusch H."/>
            <person name="LaButti K."/>
            <person name="Lagendijk E.L."/>
            <person name="Lapidus A."/>
            <person name="Levasseur A."/>
            <person name="Lindquist E."/>
            <person name="Lipzen A."/>
            <person name="Logrieco A.F."/>
            <person name="MacCabe A."/>
            <person name="Maekelae M.R."/>
            <person name="Malavazi I."/>
            <person name="Melin P."/>
            <person name="Meyer V."/>
            <person name="Mielnichuk N."/>
            <person name="Miskei M."/>
            <person name="Molnar A.P."/>
            <person name="Mule G."/>
            <person name="Ngan C.Y."/>
            <person name="Orejas M."/>
            <person name="Orosz E."/>
            <person name="Ouedraogo J.P."/>
            <person name="Overkamp K.M."/>
            <person name="Park H.-S."/>
            <person name="Perrone G."/>
            <person name="Piumi F."/>
            <person name="Punt P.J."/>
            <person name="Ram A.F."/>
            <person name="Ramon A."/>
            <person name="Rauscher S."/>
            <person name="Record E."/>
            <person name="Riano-Pachon D.M."/>
            <person name="Robert V."/>
            <person name="Roehrig J."/>
            <person name="Ruller R."/>
            <person name="Salamov A."/>
            <person name="Salih N.S."/>
            <person name="Samson R.A."/>
            <person name="Sandor E."/>
            <person name="Sanguinetti M."/>
            <person name="Schuetze T."/>
            <person name="Sepcic K."/>
            <person name="Shelest E."/>
            <person name="Sherlock G."/>
            <person name="Sophianopoulou V."/>
            <person name="Squina F.M."/>
            <person name="Sun H."/>
            <person name="Susca A."/>
            <person name="Todd R.B."/>
            <person name="Tsang A."/>
            <person name="Unkles S.E."/>
            <person name="van de Wiele N."/>
            <person name="van Rossen-Uffink D."/>
            <person name="Oliveira J.V."/>
            <person name="Vesth T.C."/>
            <person name="Visser J."/>
            <person name="Yu J.-H."/>
            <person name="Zhou M."/>
            <person name="Andersen M.R."/>
            <person name="Archer D.B."/>
            <person name="Baker S.E."/>
            <person name="Benoit I."/>
            <person name="Brakhage A.A."/>
            <person name="Braus G.H."/>
            <person name="Fischer R."/>
            <person name="Frisvad J.C."/>
            <person name="Goldman G.H."/>
            <person name="Houbraken J."/>
            <person name="Oakley B."/>
            <person name="Pocsi I."/>
            <person name="Scazzocchio C."/>
            <person name="Seiboth B."/>
            <person name="vanKuyk P.A."/>
            <person name="Wortman J."/>
            <person name="Dyer P.S."/>
            <person name="Grigoriev I.V."/>
        </authorList>
    </citation>
    <scope>NUCLEOTIDE SEQUENCE [LARGE SCALE GENOMIC DNA]</scope>
    <source>
        <strain evidence="4">DTO 134E9</strain>
    </source>
</reference>
<accession>A0A1L9REF9</accession>
<evidence type="ECO:0000256" key="2">
    <source>
        <dbReference type="SAM" id="Phobius"/>
    </source>
</evidence>
<keyword evidence="2" id="KW-1133">Transmembrane helix</keyword>
<dbReference type="EMBL" id="KV878214">
    <property type="protein sequence ID" value="OJJ33294.1"/>
    <property type="molecule type" value="Genomic_DNA"/>
</dbReference>
<sequence length="106" mass="12193">MMKASISDQQHQALSSAQAREPPRNPALLCASKYAYLILQALGYALPILTAGVYFHCYFYQEREKAVCRWEGEKTMIILSVLIMVWWPVNNALSYYAHCHVRKPTK</sequence>
<protein>
    <submittedName>
        <fullName evidence="3">Uncharacterized protein</fullName>
    </submittedName>
</protein>
<dbReference type="GeneID" id="63754445"/>
<dbReference type="Proteomes" id="UP000184383">
    <property type="component" value="Unassembled WGS sequence"/>
</dbReference>
<evidence type="ECO:0000256" key="1">
    <source>
        <dbReference type="SAM" id="MobiDB-lite"/>
    </source>
</evidence>
<keyword evidence="2" id="KW-0472">Membrane</keyword>
<feature type="transmembrane region" description="Helical" evidence="2">
    <location>
        <begin position="76"/>
        <end position="97"/>
    </location>
</feature>
<gene>
    <name evidence="3" type="ORF">ASPWEDRAFT_618524</name>
</gene>